<evidence type="ECO:0000259" key="2">
    <source>
        <dbReference type="PROSITE" id="PS50994"/>
    </source>
</evidence>
<name>A0A415I9V6_9FIRM</name>
<evidence type="ECO:0000256" key="1">
    <source>
        <dbReference type="SAM" id="MobiDB-lite"/>
    </source>
</evidence>
<reference evidence="3 4" key="1">
    <citation type="submission" date="2018-08" db="EMBL/GenBank/DDBJ databases">
        <title>A genome reference for cultivated species of the human gut microbiota.</title>
        <authorList>
            <person name="Zou Y."/>
            <person name="Xue W."/>
            <person name="Luo G."/>
        </authorList>
    </citation>
    <scope>NUCLEOTIDE SEQUENCE [LARGE SCALE GENOMIC DNA]</scope>
    <source>
        <strain evidence="3 4">AF39-14AC</strain>
    </source>
</reference>
<dbReference type="AlphaFoldDB" id="A0A415I9V6"/>
<dbReference type="Gene3D" id="3.30.420.10">
    <property type="entry name" value="Ribonuclease H-like superfamily/Ribonuclease H"/>
    <property type="match status" value="1"/>
</dbReference>
<evidence type="ECO:0000313" key="3">
    <source>
        <dbReference type="EMBL" id="RHL04421.1"/>
    </source>
</evidence>
<gene>
    <name evidence="3" type="ORF">DW038_08280</name>
</gene>
<comment type="caution">
    <text evidence="3">The sequence shown here is derived from an EMBL/GenBank/DDBJ whole genome shotgun (WGS) entry which is preliminary data.</text>
</comment>
<dbReference type="InterPro" id="IPR001584">
    <property type="entry name" value="Integrase_cat-core"/>
</dbReference>
<feature type="domain" description="Integrase catalytic" evidence="2">
    <location>
        <begin position="284"/>
        <end position="501"/>
    </location>
</feature>
<dbReference type="EMBL" id="QROF01000006">
    <property type="protein sequence ID" value="RHL04421.1"/>
    <property type="molecule type" value="Genomic_DNA"/>
</dbReference>
<feature type="compositionally biased region" description="Basic and acidic residues" evidence="1">
    <location>
        <begin position="672"/>
        <end position="685"/>
    </location>
</feature>
<dbReference type="InterPro" id="IPR012337">
    <property type="entry name" value="RNaseH-like_sf"/>
</dbReference>
<accession>A0A415I9V6</accession>
<dbReference type="Proteomes" id="UP000286181">
    <property type="component" value="Unassembled WGS sequence"/>
</dbReference>
<dbReference type="PROSITE" id="PS50994">
    <property type="entry name" value="INTEGRASE"/>
    <property type="match status" value="1"/>
</dbReference>
<evidence type="ECO:0000313" key="4">
    <source>
        <dbReference type="Proteomes" id="UP000286181"/>
    </source>
</evidence>
<proteinExistence type="predicted"/>
<feature type="region of interest" description="Disordered" evidence="1">
    <location>
        <begin position="657"/>
        <end position="704"/>
    </location>
</feature>
<organism evidence="3 4">
    <name type="scientific">Agathobacter rectalis</name>
    <dbReference type="NCBI Taxonomy" id="39491"/>
    <lineage>
        <taxon>Bacteria</taxon>
        <taxon>Bacillati</taxon>
        <taxon>Bacillota</taxon>
        <taxon>Clostridia</taxon>
        <taxon>Lachnospirales</taxon>
        <taxon>Lachnospiraceae</taxon>
        <taxon>Agathobacter</taxon>
    </lineage>
</organism>
<sequence length="704" mass="81664">MKYWRNSIMSNIDNMTTGNIITDKETGTRYRIIYVSVKNIVLCEMDITKFVLISMSYMQLVDFIQEHNFTISDDKGLVFDENNLSENIKTKYIRNRDMMNEIVAAYGPTFLGLSGKKPKKRLYEILEKYNCSSSTFWRLCVKYFQSGMKTYTLVDGKTWSNVKGKELKRNVKSGKHSEYVESGIVVNDKVREQFEDALNHYKKGRAKSFRSAFDWMNYKYYSETKIINGATTVGLMPESQRPTYNQFYYYCSKHITEQEKDLIKTSAAEQRNNKRLLTSDSLHGVYGPGDMVEIDACEADVSLVSSADSNKTIGRPIVYFMIDVYTRAIIAMSVAFDNNSILGVTNLFLNLADNKKEYCSRFGMGFDDDAIWPSNIKPRRVRVDRGSEFKSKEFIRICNELGIELQIVSGASGSLKGVVEQSFHQMHSRQNEHLEDNGLIEKRYDSNHHKEATLNIEQYTKMVINFVLMHNQQYDKTYPLTKEMMDKRIQPIPAALWAYGAQKIAPSRIPDKDQYLYTLMTPIKAKLSRRGISYNGLWYLPKDDKKLTKDMFRAGTKKVPFEARMDKRSVNDIYYIRNGNLMKASLNEMITGNADFADLTEKEWNDYRKGKSQLDAKGRIQNEDLSAFNYSVNQEIVESAQKNTYSDKKNMRVTRELEKQKVSRENNIAQRLQDEDTKVLPEKPNPKPKRKPKSFQEAIEMYFD</sequence>
<dbReference type="InterPro" id="IPR036397">
    <property type="entry name" value="RNaseH_sf"/>
</dbReference>
<dbReference type="SUPFAM" id="SSF53098">
    <property type="entry name" value="Ribonuclease H-like"/>
    <property type="match status" value="1"/>
</dbReference>
<dbReference type="GO" id="GO:0003676">
    <property type="term" value="F:nucleic acid binding"/>
    <property type="evidence" value="ECO:0007669"/>
    <property type="project" value="InterPro"/>
</dbReference>
<dbReference type="GO" id="GO:0015074">
    <property type="term" value="P:DNA integration"/>
    <property type="evidence" value="ECO:0007669"/>
    <property type="project" value="InterPro"/>
</dbReference>
<protein>
    <submittedName>
        <fullName evidence="3">Transposase</fullName>
    </submittedName>
</protein>